<dbReference type="InterPro" id="IPR002059">
    <property type="entry name" value="CSP_DNA-bd"/>
</dbReference>
<reference evidence="3 4" key="1">
    <citation type="journal article" date="2024" name="Science">
        <title>Giant polyketide synthase enzymes in the biosynthesis of giant marine polyether toxins.</title>
        <authorList>
            <person name="Fallon T.R."/>
            <person name="Shende V.V."/>
            <person name="Wierzbicki I.H."/>
            <person name="Pendleton A.L."/>
            <person name="Watervoot N.F."/>
            <person name="Auber R.P."/>
            <person name="Gonzalez D.J."/>
            <person name="Wisecaver J.H."/>
            <person name="Moore B.S."/>
        </authorList>
    </citation>
    <scope>NUCLEOTIDE SEQUENCE [LARGE SCALE GENOMIC DNA]</scope>
    <source>
        <strain evidence="3 4">12B1</strain>
    </source>
</reference>
<name>A0AB34K7L4_PRYPA</name>
<dbReference type="PANTHER" id="PTHR46565:SF20">
    <property type="entry name" value="COLD SHOCK DOMAIN-CONTAINING PROTEIN 4"/>
    <property type="match status" value="1"/>
</dbReference>
<keyword evidence="4" id="KW-1185">Reference proteome</keyword>
<evidence type="ECO:0000313" key="4">
    <source>
        <dbReference type="Proteomes" id="UP001515480"/>
    </source>
</evidence>
<dbReference type="PANTHER" id="PTHR46565">
    <property type="entry name" value="COLD SHOCK DOMAIN PROTEIN 2"/>
    <property type="match status" value="1"/>
</dbReference>
<gene>
    <name evidence="3" type="ORF">AB1Y20_000256</name>
</gene>
<sequence>MATDPADVSLSATVKWFDRKKGFGFATPEEGGEDIFVHQRNIVADGKSPILDEGDTIYYSLGEHNGRPTAINVRLPVGHQPAFEKRRRRGRNAKKEADAEAEAEGKADDETAGQAENATGNGEPKEPRLGPDGKPWRKDSRTRTRRNDKGAKPAGQRDGQASSRRGDKKSEVKQAAADSAGAAEA</sequence>
<organism evidence="3 4">
    <name type="scientific">Prymnesium parvum</name>
    <name type="common">Toxic golden alga</name>
    <dbReference type="NCBI Taxonomy" id="97485"/>
    <lineage>
        <taxon>Eukaryota</taxon>
        <taxon>Haptista</taxon>
        <taxon>Haptophyta</taxon>
        <taxon>Prymnesiophyceae</taxon>
        <taxon>Prymnesiales</taxon>
        <taxon>Prymnesiaceae</taxon>
        <taxon>Prymnesium</taxon>
    </lineage>
</organism>
<dbReference type="PROSITE" id="PS51857">
    <property type="entry name" value="CSD_2"/>
    <property type="match status" value="1"/>
</dbReference>
<dbReference type="Proteomes" id="UP001515480">
    <property type="component" value="Unassembled WGS sequence"/>
</dbReference>
<dbReference type="Gene3D" id="2.40.50.140">
    <property type="entry name" value="Nucleic acid-binding proteins"/>
    <property type="match status" value="1"/>
</dbReference>
<proteinExistence type="predicted"/>
<dbReference type="SMART" id="SM00357">
    <property type="entry name" value="CSP"/>
    <property type="match status" value="1"/>
</dbReference>
<dbReference type="InterPro" id="IPR012340">
    <property type="entry name" value="NA-bd_OB-fold"/>
</dbReference>
<dbReference type="PRINTS" id="PR00050">
    <property type="entry name" value="COLDSHOCK"/>
</dbReference>
<dbReference type="InterPro" id="IPR011129">
    <property type="entry name" value="CSD"/>
</dbReference>
<evidence type="ECO:0000313" key="3">
    <source>
        <dbReference type="EMBL" id="KAL1529302.1"/>
    </source>
</evidence>
<feature type="compositionally biased region" description="Basic and acidic residues" evidence="1">
    <location>
        <begin position="93"/>
        <end position="109"/>
    </location>
</feature>
<protein>
    <recommendedName>
        <fullName evidence="2">CSD domain-containing protein</fullName>
    </recommendedName>
</protein>
<dbReference type="GO" id="GO:0003676">
    <property type="term" value="F:nucleic acid binding"/>
    <property type="evidence" value="ECO:0007669"/>
    <property type="project" value="InterPro"/>
</dbReference>
<feature type="domain" description="CSD" evidence="2">
    <location>
        <begin position="9"/>
        <end position="75"/>
    </location>
</feature>
<dbReference type="CDD" id="cd04458">
    <property type="entry name" value="CSP_CDS"/>
    <property type="match status" value="1"/>
</dbReference>
<dbReference type="SUPFAM" id="SSF50249">
    <property type="entry name" value="Nucleic acid-binding proteins"/>
    <property type="match status" value="1"/>
</dbReference>
<dbReference type="Pfam" id="PF00313">
    <property type="entry name" value="CSD"/>
    <property type="match status" value="1"/>
</dbReference>
<dbReference type="AlphaFoldDB" id="A0AB34K7L4"/>
<accession>A0AB34K7L4</accession>
<evidence type="ECO:0000259" key="2">
    <source>
        <dbReference type="PROSITE" id="PS51857"/>
    </source>
</evidence>
<evidence type="ECO:0000256" key="1">
    <source>
        <dbReference type="SAM" id="MobiDB-lite"/>
    </source>
</evidence>
<dbReference type="EMBL" id="JBGBPQ010000001">
    <property type="protein sequence ID" value="KAL1529302.1"/>
    <property type="molecule type" value="Genomic_DNA"/>
</dbReference>
<feature type="region of interest" description="Disordered" evidence="1">
    <location>
        <begin position="66"/>
        <end position="185"/>
    </location>
</feature>
<feature type="compositionally biased region" description="Low complexity" evidence="1">
    <location>
        <begin position="175"/>
        <end position="185"/>
    </location>
</feature>
<feature type="compositionally biased region" description="Basic and acidic residues" evidence="1">
    <location>
        <begin position="123"/>
        <end position="151"/>
    </location>
</feature>
<comment type="caution">
    <text evidence="3">The sequence shown here is derived from an EMBL/GenBank/DDBJ whole genome shotgun (WGS) entry which is preliminary data.</text>
</comment>